<comment type="subcellular location">
    <subcellularLocation>
        <location evidence="8">Cytoplasm</location>
    </subcellularLocation>
    <text evidence="8">About half TF is bound to the ribosome near the polypeptide exit tunnel while the other half is free in the cytoplasm.</text>
</comment>
<name>A0ABS6SES0_9SPHN</name>
<keyword evidence="11" id="KW-0175">Coiled coil</keyword>
<evidence type="ECO:0000256" key="8">
    <source>
        <dbReference type="HAMAP-Rule" id="MF_00303"/>
    </source>
</evidence>
<evidence type="ECO:0000256" key="12">
    <source>
        <dbReference type="SAM" id="MobiDB-lite"/>
    </source>
</evidence>
<feature type="compositionally biased region" description="Basic residues" evidence="12">
    <location>
        <begin position="530"/>
        <end position="549"/>
    </location>
</feature>
<keyword evidence="8 9" id="KW-0697">Rotamase</keyword>
<feature type="domain" description="PPIase FKBP-type" evidence="13">
    <location>
        <begin position="163"/>
        <end position="248"/>
    </location>
</feature>
<feature type="compositionally biased region" description="Low complexity" evidence="12">
    <location>
        <begin position="494"/>
        <end position="511"/>
    </location>
</feature>
<organism evidence="14 15">
    <name type="scientific">Pacificimonas pallii</name>
    <dbReference type="NCBI Taxonomy" id="2827236"/>
    <lineage>
        <taxon>Bacteria</taxon>
        <taxon>Pseudomonadati</taxon>
        <taxon>Pseudomonadota</taxon>
        <taxon>Alphaproteobacteria</taxon>
        <taxon>Sphingomonadales</taxon>
        <taxon>Sphingosinicellaceae</taxon>
        <taxon>Pacificimonas</taxon>
    </lineage>
</organism>
<sequence>MRIEETKNEGLARAYTVTIPSKDMDDRVDAQLTQVSKTIRMPGFRPGKVPANLVRKMHGDALYGEALQNAVQEGVQKVMSEKELRPAGQPSVDLKSGEQGSDVEFGMELEILPQIELGAIDDIELEKLVVEAGEAEMTEALERFAEQQKSFEPAAKSYKAAMGDVVAMDFVGTVDGEPFEGGTGEGMDVELGTGRLIPGFEDQLVGVKANDQKTVKVTFPDDYNVAYLKGKKAEFAVTVNEVRKPKTAKVDDEMATNLGLESLDQLKELLGGQMNQELENLTRTHMKRKLLDTLAARYDFAVPVGMVEAEFNQIWQQLEQEASNADDKDAAMKELEAEKDDYRRIAERRVRLGLLLSEIGQKQGVQVSQQEMNQLIFQEAQKYQGQQEEVVKYFRENQMAAAQLRAPLFEDKVVDLMLENAEITERKVTREELTAAIEDEDETPEPEKKAPAKKKAAAKTPVAKTSADEKEAPAKKAPAKKAPAKKEPAKKTPAKTAPAKKAEAKPAAAKPAAKKAPAKKAPAKAAAKPAAKKAPAKKAAPKKPAAKKK</sequence>
<dbReference type="GO" id="GO:0003755">
    <property type="term" value="F:peptidyl-prolyl cis-trans isomerase activity"/>
    <property type="evidence" value="ECO:0007669"/>
    <property type="project" value="UniProtKB-EC"/>
</dbReference>
<dbReference type="HAMAP" id="MF_00303">
    <property type="entry name" value="Trigger_factor_Tig"/>
    <property type="match status" value="1"/>
</dbReference>
<evidence type="ECO:0000256" key="11">
    <source>
        <dbReference type="SAM" id="Coils"/>
    </source>
</evidence>
<dbReference type="PROSITE" id="PS50059">
    <property type="entry name" value="FKBP_PPIASE"/>
    <property type="match status" value="1"/>
</dbReference>
<keyword evidence="8 9" id="KW-0413">Isomerase</keyword>
<evidence type="ECO:0000256" key="6">
    <source>
        <dbReference type="ARBA" id="ARBA00024849"/>
    </source>
</evidence>
<evidence type="ECO:0000256" key="4">
    <source>
        <dbReference type="ARBA" id="ARBA00016902"/>
    </source>
</evidence>
<dbReference type="EMBL" id="JAGSPA010000002">
    <property type="protein sequence ID" value="MBV7256770.1"/>
    <property type="molecule type" value="Genomic_DNA"/>
</dbReference>
<keyword evidence="8 10" id="KW-0131">Cell cycle</keyword>
<evidence type="ECO:0000256" key="9">
    <source>
        <dbReference type="PROSITE-ProRule" id="PRU00277"/>
    </source>
</evidence>
<feature type="compositionally biased region" description="Basic residues" evidence="12">
    <location>
        <begin position="512"/>
        <end position="522"/>
    </location>
</feature>
<evidence type="ECO:0000256" key="5">
    <source>
        <dbReference type="ARBA" id="ARBA00023186"/>
    </source>
</evidence>
<evidence type="ECO:0000313" key="14">
    <source>
        <dbReference type="EMBL" id="MBV7256770.1"/>
    </source>
</evidence>
<evidence type="ECO:0000256" key="1">
    <source>
        <dbReference type="ARBA" id="ARBA00000971"/>
    </source>
</evidence>
<evidence type="ECO:0000259" key="13">
    <source>
        <dbReference type="PROSITE" id="PS50059"/>
    </source>
</evidence>
<evidence type="ECO:0000256" key="7">
    <source>
        <dbReference type="ARBA" id="ARBA00029986"/>
    </source>
</evidence>
<dbReference type="InterPro" id="IPR008880">
    <property type="entry name" value="Trigger_fac_C"/>
</dbReference>
<dbReference type="EC" id="5.2.1.8" evidence="3 8"/>
<dbReference type="PANTHER" id="PTHR30560:SF3">
    <property type="entry name" value="TRIGGER FACTOR-LIKE PROTEIN TIG, CHLOROPLASTIC"/>
    <property type="match status" value="1"/>
</dbReference>
<accession>A0ABS6SES0</accession>
<keyword evidence="15" id="KW-1185">Reference proteome</keyword>
<dbReference type="Pfam" id="PF05698">
    <property type="entry name" value="Trigger_C"/>
    <property type="match status" value="1"/>
</dbReference>
<dbReference type="PANTHER" id="PTHR30560">
    <property type="entry name" value="TRIGGER FACTOR CHAPERONE AND PEPTIDYL-PROLYL CIS/TRANS ISOMERASE"/>
    <property type="match status" value="1"/>
</dbReference>
<dbReference type="InterPro" id="IPR005215">
    <property type="entry name" value="Trig_fac"/>
</dbReference>
<reference evidence="14 15" key="1">
    <citation type="submission" date="2021-04" db="EMBL/GenBank/DDBJ databases">
        <authorList>
            <person name="Pira H."/>
            <person name="Risdian C."/>
            <person name="Wink J."/>
        </authorList>
    </citation>
    <scope>NUCLEOTIDE SEQUENCE [LARGE SCALE GENOMIC DNA]</scope>
    <source>
        <strain evidence="14 15">WHA3</strain>
    </source>
</reference>
<comment type="caution">
    <text evidence="14">The sequence shown here is derived from an EMBL/GenBank/DDBJ whole genome shotgun (WGS) entry which is preliminary data.</text>
</comment>
<comment type="catalytic activity">
    <reaction evidence="1 8 9">
        <text>[protein]-peptidylproline (omega=180) = [protein]-peptidylproline (omega=0)</text>
        <dbReference type="Rhea" id="RHEA:16237"/>
        <dbReference type="Rhea" id="RHEA-COMP:10747"/>
        <dbReference type="Rhea" id="RHEA-COMP:10748"/>
        <dbReference type="ChEBI" id="CHEBI:83833"/>
        <dbReference type="ChEBI" id="CHEBI:83834"/>
        <dbReference type="EC" id="5.2.1.8"/>
    </reaction>
</comment>
<dbReference type="Pfam" id="PF05697">
    <property type="entry name" value="Trigger_N"/>
    <property type="match status" value="1"/>
</dbReference>
<dbReference type="InterPro" id="IPR008881">
    <property type="entry name" value="Trigger_fac_ribosome-bd_bac"/>
</dbReference>
<evidence type="ECO:0000313" key="15">
    <source>
        <dbReference type="Proteomes" id="UP000722336"/>
    </source>
</evidence>
<gene>
    <name evidence="8" type="primary">tig</name>
    <name evidence="14" type="ORF">KCG44_08215</name>
</gene>
<dbReference type="Proteomes" id="UP000722336">
    <property type="component" value="Unassembled WGS sequence"/>
</dbReference>
<comment type="domain">
    <text evidence="8">Consists of 3 domains; the N-terminus binds the ribosome, the middle domain has PPIase activity, while the C-terminus has intrinsic chaperone activity on its own.</text>
</comment>
<keyword evidence="8" id="KW-0963">Cytoplasm</keyword>
<dbReference type="Pfam" id="PF00254">
    <property type="entry name" value="FKBP_C"/>
    <property type="match status" value="1"/>
</dbReference>
<evidence type="ECO:0000256" key="3">
    <source>
        <dbReference type="ARBA" id="ARBA00013194"/>
    </source>
</evidence>
<dbReference type="RefSeq" id="WP_218445506.1">
    <property type="nucleotide sequence ID" value="NZ_JAGSPA010000002.1"/>
</dbReference>
<feature type="coiled-coil region" evidence="11">
    <location>
        <begin position="318"/>
        <end position="348"/>
    </location>
</feature>
<protein>
    <recommendedName>
        <fullName evidence="4 8">Trigger factor</fullName>
        <shortName evidence="8">TF</shortName>
        <ecNumber evidence="3 8">5.2.1.8</ecNumber>
    </recommendedName>
    <alternativeName>
        <fullName evidence="7 8">PPIase</fullName>
    </alternativeName>
</protein>
<keyword evidence="8 10" id="KW-0132">Cell division</keyword>
<feature type="region of interest" description="Disordered" evidence="12">
    <location>
        <begin position="435"/>
        <end position="549"/>
    </location>
</feature>
<proteinExistence type="inferred from homology"/>
<comment type="function">
    <text evidence="6 8">Involved in protein export. Acts as a chaperone by maintaining the newly synthesized protein in an open conformation. Functions as a peptidyl-prolyl cis-trans isomerase.</text>
</comment>
<evidence type="ECO:0000256" key="2">
    <source>
        <dbReference type="ARBA" id="ARBA00005464"/>
    </source>
</evidence>
<dbReference type="NCBIfam" id="TIGR00115">
    <property type="entry name" value="tig"/>
    <property type="match status" value="1"/>
</dbReference>
<keyword evidence="5 8" id="KW-0143">Chaperone</keyword>
<evidence type="ECO:0000256" key="10">
    <source>
        <dbReference type="RuleBase" id="RU003914"/>
    </source>
</evidence>
<dbReference type="InterPro" id="IPR001179">
    <property type="entry name" value="PPIase_FKBP_dom"/>
</dbReference>
<comment type="similarity">
    <text evidence="2 8 10">Belongs to the FKBP-type PPIase family. Tig subfamily.</text>
</comment>